<protein>
    <submittedName>
        <fullName evidence="3">Secreted protein</fullName>
    </submittedName>
</protein>
<evidence type="ECO:0000313" key="3">
    <source>
        <dbReference type="WBParaSite" id="ALUE_0002057301-mRNA-1"/>
    </source>
</evidence>
<dbReference type="Proteomes" id="UP000036681">
    <property type="component" value="Unplaced"/>
</dbReference>
<reference evidence="3" key="1">
    <citation type="submission" date="2017-02" db="UniProtKB">
        <authorList>
            <consortium name="WormBaseParasite"/>
        </authorList>
    </citation>
    <scope>IDENTIFICATION</scope>
</reference>
<keyword evidence="1" id="KW-0732">Signal</keyword>
<feature type="chain" id="PRO_5005657121" evidence="1">
    <location>
        <begin position="22"/>
        <end position="134"/>
    </location>
</feature>
<keyword evidence="2" id="KW-1185">Reference proteome</keyword>
<sequence length="134" mass="14579">MASSGISSAIVLVLLIHCVLSAPRSNSLGFISDRPAINFFEALEALQRTYPEMASTGISSAIVLVLLIQCVLSAPHSNSLGFISDRPAINFFEALEALQRTYPEARLPIGLQARMLKSTKRNYNAFPIDDLVTI</sequence>
<dbReference type="AlphaFoldDB" id="A0A0M3IP95"/>
<dbReference type="WBParaSite" id="ALUE_0002057301-mRNA-1">
    <property type="protein sequence ID" value="ALUE_0002057301-mRNA-1"/>
    <property type="gene ID" value="ALUE_0002057301"/>
</dbReference>
<proteinExistence type="predicted"/>
<organism evidence="2 3">
    <name type="scientific">Ascaris lumbricoides</name>
    <name type="common">Giant roundworm</name>
    <dbReference type="NCBI Taxonomy" id="6252"/>
    <lineage>
        <taxon>Eukaryota</taxon>
        <taxon>Metazoa</taxon>
        <taxon>Ecdysozoa</taxon>
        <taxon>Nematoda</taxon>
        <taxon>Chromadorea</taxon>
        <taxon>Rhabditida</taxon>
        <taxon>Spirurina</taxon>
        <taxon>Ascaridomorpha</taxon>
        <taxon>Ascaridoidea</taxon>
        <taxon>Ascarididae</taxon>
        <taxon>Ascaris</taxon>
    </lineage>
</organism>
<accession>A0A0M3IP95</accession>
<evidence type="ECO:0000256" key="1">
    <source>
        <dbReference type="SAM" id="SignalP"/>
    </source>
</evidence>
<name>A0A0M3IP95_ASCLU</name>
<feature type="signal peptide" evidence="1">
    <location>
        <begin position="1"/>
        <end position="21"/>
    </location>
</feature>
<evidence type="ECO:0000313" key="2">
    <source>
        <dbReference type="Proteomes" id="UP000036681"/>
    </source>
</evidence>